<dbReference type="PANTHER" id="PTHR31477">
    <property type="entry name" value="CENTROSOMAL PROTEIN OF 44 KDA"/>
    <property type="match status" value="1"/>
</dbReference>
<evidence type="ECO:0000256" key="2">
    <source>
        <dbReference type="ARBA" id="ARBA00004214"/>
    </source>
</evidence>
<keyword evidence="5" id="KW-0963">Cytoplasm</keyword>
<keyword evidence="12" id="KW-1185">Reference proteome</keyword>
<proteinExistence type="predicted"/>
<sequence length="843" mass="92084">MASSSQTGDLQNNLLKIQTELRHIKYPGTIEEYGSKKGHPSAFLPLLHYILLDYSQRLARRFASSGYELYAQKDARFVDSVYKLLRDQFGYRPALSKEQFLTTGFAERKLILIGDVIRLCRNLDVDLARGIVSDPVQPSHIIGSATTALGLVVAANMASATPPDSNGPLTSPLSRSRQLSGPLANKTVNAPPTASSSLKTTPSRLVQQQTTSTTTMPNGKRTGTSRSTSDSSHIPSAVKPPQPHRKLSPSRSAGVGNILVGNNVMLLPNKSPDEVSSWPRSHQDGNNAWSLLKQVGTSDVQQSHTHSRSQSHQNMNDSFPHSYLQSAEGGTLASLDSPSDQIASYNYNNNNNVPRPITSHPPINQREDIPPNHRLEETYIDAESIVNHPPSRFMATDAWSLHVAGKSSSPRKGFADGYDNAAAAPSPTNGILSYESPQRQILRPSMPSGTNYAYNTWQNPAPGEQDGRLLDGDLDGGNDASIAVEPSAPPLPHSDLLPRQPNQSSYKADGLDYPPLRRSILKTGDSPPRPMSTTIGDGSIGIRGVTYPQTSPKRFRIEEPNNIPQKDIPSLKWSTNVNNSQNTAAQSQQQYQQSIYSSQNNDYGYINLLPQRPSDETIASSKSNQVDADQPGLIRMLMSKVEDLTRANVQLRVEVVGMAKRIDSLENIIHSNDESIGLRLAKLERVYQQQQQPIPPPHPLPQLQQQHPSSEEKRTGTHLTNGNVAGVALKESHNGGMDGSNSGLSWVRNPTFVPSTLSSSLSRQDTVDSHEPCPASDIRPSESQPERRFAADPDESAVSHQRPLSEPGSSSATGTAQTIKRMEEKMRQLRERTKGYGSSRGPT</sequence>
<evidence type="ECO:0000256" key="8">
    <source>
        <dbReference type="ARBA" id="ARBA00046235"/>
    </source>
</evidence>
<protein>
    <recommendedName>
        <fullName evidence="4">Centrosomal protein of 44 kDa</fullName>
    </recommendedName>
</protein>
<dbReference type="Pfam" id="PF15007">
    <property type="entry name" value="CEP44"/>
    <property type="match status" value="1"/>
</dbReference>
<feature type="compositionally biased region" description="Basic and acidic residues" evidence="9">
    <location>
        <begin position="820"/>
        <end position="834"/>
    </location>
</feature>
<evidence type="ECO:0000313" key="11">
    <source>
        <dbReference type="EMBL" id="TPX36497.1"/>
    </source>
</evidence>
<feature type="region of interest" description="Disordered" evidence="9">
    <location>
        <begin position="295"/>
        <end position="365"/>
    </location>
</feature>
<feature type="compositionally biased region" description="Polar residues" evidence="9">
    <location>
        <begin position="161"/>
        <end position="179"/>
    </location>
</feature>
<name>A0A507C641_9FUNG</name>
<feature type="region of interest" description="Disordered" evidence="9">
    <location>
        <begin position="161"/>
        <end position="255"/>
    </location>
</feature>
<feature type="region of interest" description="Disordered" evidence="9">
    <location>
        <begin position="729"/>
        <end position="748"/>
    </location>
</feature>
<feature type="region of interest" description="Disordered" evidence="9">
    <location>
        <begin position="452"/>
        <end position="576"/>
    </location>
</feature>
<dbReference type="RefSeq" id="XP_031026711.1">
    <property type="nucleotide sequence ID" value="XM_031167265.1"/>
</dbReference>
<evidence type="ECO:0000256" key="5">
    <source>
        <dbReference type="ARBA" id="ARBA00022490"/>
    </source>
</evidence>
<keyword evidence="7" id="KW-0206">Cytoskeleton</keyword>
<feature type="region of interest" description="Disordered" evidence="9">
    <location>
        <begin position="687"/>
        <end position="718"/>
    </location>
</feature>
<evidence type="ECO:0000313" key="12">
    <source>
        <dbReference type="Proteomes" id="UP000319731"/>
    </source>
</evidence>
<reference evidence="11 12" key="1">
    <citation type="journal article" date="2019" name="Sci. Rep.">
        <title>Comparative genomics of chytrid fungi reveal insights into the obligate biotrophic and pathogenic lifestyle of Synchytrium endobioticum.</title>
        <authorList>
            <person name="van de Vossenberg B.T.L.H."/>
            <person name="Warris S."/>
            <person name="Nguyen H.D.T."/>
            <person name="van Gent-Pelzer M.P.E."/>
            <person name="Joly D.L."/>
            <person name="van de Geest H.C."/>
            <person name="Bonants P.J.M."/>
            <person name="Smith D.S."/>
            <person name="Levesque C.A."/>
            <person name="van der Lee T.A.J."/>
        </authorList>
    </citation>
    <scope>NUCLEOTIDE SEQUENCE [LARGE SCALE GENOMIC DNA]</scope>
    <source>
        <strain evidence="11 12">JEL517</strain>
    </source>
</reference>
<dbReference type="STRING" id="1806994.A0A507C641"/>
<dbReference type="OrthoDB" id="259598at2759"/>
<evidence type="ECO:0000256" key="9">
    <source>
        <dbReference type="SAM" id="MobiDB-lite"/>
    </source>
</evidence>
<feature type="compositionally biased region" description="Low complexity" evidence="9">
    <location>
        <begin position="301"/>
        <end position="313"/>
    </location>
</feature>
<organism evidence="11 12">
    <name type="scientific">Synchytrium microbalum</name>
    <dbReference type="NCBI Taxonomy" id="1806994"/>
    <lineage>
        <taxon>Eukaryota</taxon>
        <taxon>Fungi</taxon>
        <taxon>Fungi incertae sedis</taxon>
        <taxon>Chytridiomycota</taxon>
        <taxon>Chytridiomycota incertae sedis</taxon>
        <taxon>Chytridiomycetes</taxon>
        <taxon>Synchytriales</taxon>
        <taxon>Synchytriaceae</taxon>
        <taxon>Synchytrium</taxon>
    </lineage>
</organism>
<dbReference type="PANTHER" id="PTHR31477:SF1">
    <property type="entry name" value="CENTROSOMAL PROTEIN OF 44 KDA"/>
    <property type="match status" value="1"/>
</dbReference>
<gene>
    <name evidence="11" type="ORF">SmJEL517_g01337</name>
</gene>
<keyword evidence="6" id="KW-0175">Coiled coil</keyword>
<comment type="function">
    <text evidence="8">Centriole-enriched microtubule-binding protein involved in centriole biogenesis. In collaboration with CEP295 and POC1B, is required for the centriole-to-centrosome conversion by ensuring the formation of bona fide centriole wall. Functions as a linker component that maintains centrosome cohesion. Associates with CROCC and regulates its stability and localization to the centrosome.</text>
</comment>
<evidence type="ECO:0000256" key="6">
    <source>
        <dbReference type="ARBA" id="ARBA00023054"/>
    </source>
</evidence>
<dbReference type="InterPro" id="IPR029157">
    <property type="entry name" value="CEP44_CC"/>
</dbReference>
<evidence type="ECO:0000259" key="10">
    <source>
        <dbReference type="Pfam" id="PF15007"/>
    </source>
</evidence>
<dbReference type="GO" id="GO:0000922">
    <property type="term" value="C:spindle pole"/>
    <property type="evidence" value="ECO:0007669"/>
    <property type="project" value="UniProtKB-SubCell"/>
</dbReference>
<feature type="compositionally biased region" description="Polar residues" evidence="9">
    <location>
        <begin position="186"/>
        <end position="217"/>
    </location>
</feature>
<dbReference type="EMBL" id="QEAO01000004">
    <property type="protein sequence ID" value="TPX36497.1"/>
    <property type="molecule type" value="Genomic_DNA"/>
</dbReference>
<accession>A0A507C641</accession>
<feature type="compositionally biased region" description="Polar residues" evidence="9">
    <location>
        <begin position="807"/>
        <end position="818"/>
    </location>
</feature>
<evidence type="ECO:0000256" key="7">
    <source>
        <dbReference type="ARBA" id="ARBA00023212"/>
    </source>
</evidence>
<dbReference type="AlphaFoldDB" id="A0A507C641"/>
<comment type="subcellular location">
    <subcellularLocation>
        <location evidence="1">Cytoplasm</location>
        <location evidence="1">Cytoskeleton</location>
        <location evidence="1">Microtubule organizing center</location>
        <location evidence="1">Centrosome</location>
        <location evidence="1">Centriole</location>
    </subcellularLocation>
    <subcellularLocation>
        <location evidence="3">Cytoplasm</location>
        <location evidence="3">Cytoskeleton</location>
        <location evidence="3">Spindle pole</location>
    </subcellularLocation>
    <subcellularLocation>
        <location evidence="2">Midbody</location>
    </subcellularLocation>
</comment>
<evidence type="ECO:0000256" key="4">
    <source>
        <dbReference type="ARBA" id="ARBA00014053"/>
    </source>
</evidence>
<dbReference type="GO" id="GO:0030496">
    <property type="term" value="C:midbody"/>
    <property type="evidence" value="ECO:0007669"/>
    <property type="project" value="UniProtKB-SubCell"/>
</dbReference>
<feature type="region of interest" description="Disordered" evidence="9">
    <location>
        <begin position="756"/>
        <end position="843"/>
    </location>
</feature>
<dbReference type="InterPro" id="IPR033603">
    <property type="entry name" value="CEP44"/>
</dbReference>
<evidence type="ECO:0000256" key="3">
    <source>
        <dbReference type="ARBA" id="ARBA00004647"/>
    </source>
</evidence>
<dbReference type="GO" id="GO:0005814">
    <property type="term" value="C:centriole"/>
    <property type="evidence" value="ECO:0007669"/>
    <property type="project" value="UniProtKB-SubCell"/>
</dbReference>
<feature type="compositionally biased region" description="Polar residues" evidence="9">
    <location>
        <begin position="334"/>
        <end position="344"/>
    </location>
</feature>
<evidence type="ECO:0000256" key="1">
    <source>
        <dbReference type="ARBA" id="ARBA00004114"/>
    </source>
</evidence>
<dbReference type="GeneID" id="42002562"/>
<comment type="caution">
    <text evidence="11">The sequence shown here is derived from an EMBL/GenBank/DDBJ whole genome shotgun (WGS) entry which is preliminary data.</text>
</comment>
<feature type="domain" description="Centrosomal CEP44" evidence="10">
    <location>
        <begin position="9"/>
        <end position="128"/>
    </location>
</feature>
<feature type="compositionally biased region" description="Polar residues" evidence="9">
    <location>
        <begin position="314"/>
        <end position="325"/>
    </location>
</feature>
<feature type="compositionally biased region" description="Low complexity" evidence="9">
    <location>
        <begin position="222"/>
        <end position="236"/>
    </location>
</feature>
<dbReference type="Proteomes" id="UP000319731">
    <property type="component" value="Unassembled WGS sequence"/>
</dbReference>